<dbReference type="GO" id="GO:0003677">
    <property type="term" value="F:DNA binding"/>
    <property type="evidence" value="ECO:0007669"/>
    <property type="project" value="InterPro"/>
</dbReference>
<dbReference type="CDD" id="cd00093">
    <property type="entry name" value="HTH_XRE"/>
    <property type="match status" value="1"/>
</dbReference>
<dbReference type="Gene3D" id="1.10.260.40">
    <property type="entry name" value="lambda repressor-like DNA-binding domains"/>
    <property type="match status" value="1"/>
</dbReference>
<dbReference type="InterPro" id="IPR001387">
    <property type="entry name" value="Cro/C1-type_HTH"/>
</dbReference>
<dbReference type="RefSeq" id="WP_114770089.1">
    <property type="nucleotide sequence ID" value="NZ_QQBB01000004.1"/>
</dbReference>
<dbReference type="Proteomes" id="UP000254925">
    <property type="component" value="Unassembled WGS sequence"/>
</dbReference>
<name>A0A370HL22_9HYPH</name>
<comment type="caution">
    <text evidence="2">The sequence shown here is derived from an EMBL/GenBank/DDBJ whole genome shotgun (WGS) entry which is preliminary data.</text>
</comment>
<dbReference type="SUPFAM" id="SSF47413">
    <property type="entry name" value="lambda repressor-like DNA-binding domains"/>
    <property type="match status" value="1"/>
</dbReference>
<dbReference type="PROSITE" id="PS50943">
    <property type="entry name" value="HTH_CROC1"/>
    <property type="match status" value="1"/>
</dbReference>
<gene>
    <name evidence="2" type="ORF">DES45_104100</name>
</gene>
<accession>A0A370HL22</accession>
<dbReference type="EMBL" id="QQBB01000004">
    <property type="protein sequence ID" value="RDI59189.1"/>
    <property type="molecule type" value="Genomic_DNA"/>
</dbReference>
<dbReference type="OrthoDB" id="9803379at2"/>
<dbReference type="SMART" id="SM00530">
    <property type="entry name" value="HTH_XRE"/>
    <property type="match status" value="1"/>
</dbReference>
<dbReference type="AlphaFoldDB" id="A0A370HL22"/>
<organism evidence="2 3">
    <name type="scientific">Microvirga subterranea</name>
    <dbReference type="NCBI Taxonomy" id="186651"/>
    <lineage>
        <taxon>Bacteria</taxon>
        <taxon>Pseudomonadati</taxon>
        <taxon>Pseudomonadota</taxon>
        <taxon>Alphaproteobacteria</taxon>
        <taxon>Hyphomicrobiales</taxon>
        <taxon>Methylobacteriaceae</taxon>
        <taxon>Microvirga</taxon>
    </lineage>
</organism>
<evidence type="ECO:0000313" key="2">
    <source>
        <dbReference type="EMBL" id="RDI59189.1"/>
    </source>
</evidence>
<dbReference type="InterPro" id="IPR010982">
    <property type="entry name" value="Lambda_DNA-bd_dom_sf"/>
</dbReference>
<evidence type="ECO:0000313" key="3">
    <source>
        <dbReference type="Proteomes" id="UP000254925"/>
    </source>
</evidence>
<proteinExistence type="predicted"/>
<reference evidence="2 3" key="1">
    <citation type="submission" date="2018-07" db="EMBL/GenBank/DDBJ databases">
        <title>Genomic Encyclopedia of Type Strains, Phase IV (KMG-IV): sequencing the most valuable type-strain genomes for metagenomic binning, comparative biology and taxonomic classification.</title>
        <authorList>
            <person name="Goeker M."/>
        </authorList>
    </citation>
    <scope>NUCLEOTIDE SEQUENCE [LARGE SCALE GENOMIC DNA]</scope>
    <source>
        <strain evidence="2 3">DSM 14364</strain>
    </source>
</reference>
<dbReference type="Pfam" id="PF01381">
    <property type="entry name" value="HTH_3"/>
    <property type="match status" value="1"/>
</dbReference>
<evidence type="ECO:0000259" key="1">
    <source>
        <dbReference type="PROSITE" id="PS50943"/>
    </source>
</evidence>
<keyword evidence="3" id="KW-1185">Reference proteome</keyword>
<feature type="domain" description="HTH cro/C1-type" evidence="1">
    <location>
        <begin position="17"/>
        <end position="72"/>
    </location>
</feature>
<protein>
    <submittedName>
        <fullName evidence="2">Xre family transcriptional regulator</fullName>
    </submittedName>
</protein>
<sequence length="78" mass="8651">MQKSIYTQQHQRLCELLIEARKKAGLTQVEVAERLGKPQSFVAKYEGGERRLDVIEFLAVADVIGVVPASLLDLLRGG</sequence>